<dbReference type="Proteomes" id="UP000297031">
    <property type="component" value="Chromosome"/>
</dbReference>
<evidence type="ECO:0008006" key="5">
    <source>
        <dbReference type="Google" id="ProtNLM"/>
    </source>
</evidence>
<dbReference type="RefSeq" id="WP_136410770.1">
    <property type="nucleotide sequence ID" value="NZ_CP039393.1"/>
</dbReference>
<dbReference type="OrthoDB" id="1108503at2"/>
<dbReference type="KEGG" id="mgod:E7746_10670"/>
<dbReference type="GO" id="GO:0090313">
    <property type="term" value="P:regulation of protein targeting to membrane"/>
    <property type="evidence" value="ECO:0007669"/>
    <property type="project" value="TreeGrafter"/>
</dbReference>
<reference evidence="3 4" key="1">
    <citation type="submission" date="2019-02" db="EMBL/GenBank/DDBJ databases">
        <title>Isolation and identification of novel species under the genus Muribaculum.</title>
        <authorList>
            <person name="Miyake S."/>
            <person name="Ding Y."/>
            <person name="Low A."/>
            <person name="Soh M."/>
            <person name="Seedorf H."/>
        </authorList>
    </citation>
    <scope>NUCLEOTIDE SEQUENCE [LARGE SCALE GENOMIC DNA]</scope>
    <source>
        <strain evidence="3 4">TLL-A4</strain>
    </source>
</reference>
<keyword evidence="4" id="KW-1185">Reference proteome</keyword>
<organism evidence="3 4">
    <name type="scientific">Muribaculum gordoncarteri</name>
    <dbReference type="NCBI Taxonomy" id="2530390"/>
    <lineage>
        <taxon>Bacteria</taxon>
        <taxon>Pseudomonadati</taxon>
        <taxon>Bacteroidota</taxon>
        <taxon>Bacteroidia</taxon>
        <taxon>Bacteroidales</taxon>
        <taxon>Muribaculaceae</taxon>
        <taxon>Muribaculum</taxon>
    </lineage>
</organism>
<accession>A0A4V1D1T3</accession>
<keyword evidence="2" id="KW-1133">Transmembrane helix</keyword>
<dbReference type="AlphaFoldDB" id="A0A4V1D1T3"/>
<evidence type="ECO:0000256" key="2">
    <source>
        <dbReference type="SAM" id="Phobius"/>
    </source>
</evidence>
<evidence type="ECO:0000313" key="4">
    <source>
        <dbReference type="Proteomes" id="UP000297031"/>
    </source>
</evidence>
<feature type="region of interest" description="Disordered" evidence="1">
    <location>
        <begin position="1121"/>
        <end position="1145"/>
    </location>
</feature>
<dbReference type="PANTHER" id="PTHR30441:SF4">
    <property type="entry name" value="PROTEIN ASMA"/>
    <property type="match status" value="1"/>
</dbReference>
<gene>
    <name evidence="3" type="ORF">E7746_10670</name>
</gene>
<dbReference type="InterPro" id="IPR052894">
    <property type="entry name" value="AsmA-related"/>
</dbReference>
<evidence type="ECO:0000313" key="3">
    <source>
        <dbReference type="EMBL" id="QCD36307.1"/>
    </source>
</evidence>
<protein>
    <recommendedName>
        <fullName evidence="5">AsmA-like C-terminal domain-containing protein</fullName>
    </recommendedName>
</protein>
<feature type="transmembrane region" description="Helical" evidence="2">
    <location>
        <begin position="20"/>
        <end position="42"/>
    </location>
</feature>
<sequence>MEKNKQKSPKPLWRKLLKAAAWIVGVVLLLMVLTLGGIVWILTPQKLTPLIEKTANGYIDGRLDLSRAELTVWKTFPHLYIDIDSLTLTGNAFNSLDPAQRESLPVYADTIATVDRFHGGVNVMALLIGKIRLYDVELKSMQLNAVVYDSVTANHNIVPPSPDDNSEAATSIPDITINRFDIIDALDVRYFSAADSIDVALRLSNSRLKGNDPGYDITMDSRLSAMISPDINIDSLRVGINGRLDWHHDRPQELELKDFTLAVNELSTRFDSRLKLWDEFTVEDLDLTVTPFSPAQALASIPAQWRPQLPAFDTDMNIAMTAKLAKPYVPATDSLPSMTVTVDIPRCSGYYDKYHWDALSLEAEANVNGDDIDKSVVTVKSLTASADGMKLSLNGTATALTTDPAVDADIVASADFNRMAKAMKSDIPGTIAGKLDIDTHVKMQLSHLNKNSFHNMLLNGTLTLKEFDYDSPDTDTRIYTHLSEFKLGTNESFVRDTNRVDSLLTASVSIDTAAFTGRGVSLFARSLKLGAGCSNNSSSSDTTVVTPIGATFRAEYINFLSSDDSTKVKLNNIRAYAALKRYEGQARVPQLGMNIATEQAQYADRYNRLILRDGQFNISAHLRQTPVVNRRLKMRYDSLRAQHPTLSTDSIIAMMRKMSSRNSRHDYETLDLTVGTSMQRLLRQWDVKGSIKAKRGGMFTPFFPVRNRLSNVVLEFTTDSVTLDSVRYDVGRSDFMISGKLRNIRRAFTSGGTLQADLNVTSDSLNVNEIVQAAYAGSAFAEKAGEGVVTTATVDNTHQLDSLASAAAASGETSALLVPTNLRANISVKAHNIIYSDLAMHDFNGELIVNRGAINLRDLSASSDIGSARLTALYSAPRKSDIRFGMGLVLNGVNVHQFLNMMPAVDSLMPLLNSFEGIIDADIAATADIDSLMNIELPSLEAAIKLSGRDLVLLDAETFRTLSKWLMFKDKKVNRIASMDVEMLVENSTVEMFPFVFDFDRYRLAVMGSNDLALNYKYHISVLKSPLPFKFGLNISGNADKMKIRLGGAKYKPNQSGERIAIVDTTRINLMREIERVFRRGTNAARVGRLNVSRRPEAVNFSAEGDTISHADSLIFIKEGLIPAPPKPEPAPDEQKDNKKKSRKK</sequence>
<proteinExistence type="predicted"/>
<evidence type="ECO:0000256" key="1">
    <source>
        <dbReference type="SAM" id="MobiDB-lite"/>
    </source>
</evidence>
<dbReference type="EMBL" id="CP039393">
    <property type="protein sequence ID" value="QCD36307.1"/>
    <property type="molecule type" value="Genomic_DNA"/>
</dbReference>
<name>A0A4V1D1T3_9BACT</name>
<dbReference type="GO" id="GO:0005886">
    <property type="term" value="C:plasma membrane"/>
    <property type="evidence" value="ECO:0007669"/>
    <property type="project" value="TreeGrafter"/>
</dbReference>
<dbReference type="PANTHER" id="PTHR30441">
    <property type="entry name" value="DUF748 DOMAIN-CONTAINING PROTEIN"/>
    <property type="match status" value="1"/>
</dbReference>
<keyword evidence="2" id="KW-0812">Transmembrane</keyword>
<keyword evidence="2" id="KW-0472">Membrane</keyword>